<accession>A0A4Y2NBW7</accession>
<dbReference type="EMBL" id="BGPR01008842">
    <property type="protein sequence ID" value="GBN36433.1"/>
    <property type="molecule type" value="Genomic_DNA"/>
</dbReference>
<reference evidence="1 2" key="1">
    <citation type="journal article" date="2019" name="Sci. Rep.">
        <title>Orb-weaving spider Araneus ventricosus genome elucidates the spidroin gene catalogue.</title>
        <authorList>
            <person name="Kono N."/>
            <person name="Nakamura H."/>
            <person name="Ohtoshi R."/>
            <person name="Moran D.A.P."/>
            <person name="Shinohara A."/>
            <person name="Yoshida Y."/>
            <person name="Fujiwara M."/>
            <person name="Mori M."/>
            <person name="Tomita M."/>
            <person name="Arakawa K."/>
        </authorList>
    </citation>
    <scope>NUCLEOTIDE SEQUENCE [LARGE SCALE GENOMIC DNA]</scope>
</reference>
<name>A0A4Y2NBW7_ARAVE</name>
<keyword evidence="2" id="KW-1185">Reference proteome</keyword>
<evidence type="ECO:0000313" key="1">
    <source>
        <dbReference type="EMBL" id="GBN36433.1"/>
    </source>
</evidence>
<organism evidence="1 2">
    <name type="scientific">Araneus ventricosus</name>
    <name type="common">Orbweaver spider</name>
    <name type="synonym">Epeira ventricosa</name>
    <dbReference type="NCBI Taxonomy" id="182803"/>
    <lineage>
        <taxon>Eukaryota</taxon>
        <taxon>Metazoa</taxon>
        <taxon>Ecdysozoa</taxon>
        <taxon>Arthropoda</taxon>
        <taxon>Chelicerata</taxon>
        <taxon>Arachnida</taxon>
        <taxon>Araneae</taxon>
        <taxon>Araneomorphae</taxon>
        <taxon>Entelegynae</taxon>
        <taxon>Araneoidea</taxon>
        <taxon>Araneidae</taxon>
        <taxon>Araneus</taxon>
    </lineage>
</organism>
<sequence length="85" mass="9784">MLESELILKQPVQRRDMQLVYTIKFTGPQHYPDNGLVSGTRGKVSRNQEQEEVYTIRIRRVCVYVRLSSHEPLNGEVLDGLDAVI</sequence>
<gene>
    <name evidence="1" type="ORF">AVEN_54028_1</name>
</gene>
<comment type="caution">
    <text evidence="1">The sequence shown here is derived from an EMBL/GenBank/DDBJ whole genome shotgun (WGS) entry which is preliminary data.</text>
</comment>
<proteinExistence type="predicted"/>
<dbReference type="Proteomes" id="UP000499080">
    <property type="component" value="Unassembled WGS sequence"/>
</dbReference>
<protein>
    <submittedName>
        <fullName evidence="1">Uncharacterized protein</fullName>
    </submittedName>
</protein>
<dbReference type="AlphaFoldDB" id="A0A4Y2NBW7"/>
<evidence type="ECO:0000313" key="2">
    <source>
        <dbReference type="Proteomes" id="UP000499080"/>
    </source>
</evidence>